<dbReference type="Proteomes" id="UP000009102">
    <property type="component" value="Chromosome"/>
</dbReference>
<dbReference type="PROSITE" id="PS51257">
    <property type="entry name" value="PROKAR_LIPOPROTEIN"/>
    <property type="match status" value="1"/>
</dbReference>
<dbReference type="KEGG" id="hna:Hneap_0682"/>
<sequence>MLKHPAPIHVTLALACLLALTGCAPGMTAPPGESAQANAQTPAPKTDGALQCAEARFKKTVMLTRVWLPSPPQDVVNLGAALSKTIATDLQNTGHFHVETTEATQSTGPEPAVDAFKSHGTPYFIRISGHNFGLSGQASMWSFLGPSLNPRGGTLDIRIVDALTTQTIAQTTVSAPSVKAGVYDPVIDALGTDFGASAYGRAMNQLAGEAANWIDRTLGCKPLIGQVLHVDGATITINRGINDGLRSSDRLLILQRTDRVYQPGQDAFTEQYLLQNLGAAEVARLGEHTSRIHYGGQHVVQVGDIVQSGN</sequence>
<dbReference type="OrthoDB" id="8778507at2"/>
<feature type="chain" id="PRO_5003010840" evidence="1">
    <location>
        <begin position="29"/>
        <end position="310"/>
    </location>
</feature>
<gene>
    <name evidence="2" type="ordered locus">Hneap_0682</name>
</gene>
<dbReference type="RefSeq" id="WP_012823569.1">
    <property type="nucleotide sequence ID" value="NC_013422.1"/>
</dbReference>
<evidence type="ECO:0000313" key="2">
    <source>
        <dbReference type="EMBL" id="ACX95533.1"/>
    </source>
</evidence>
<proteinExistence type="predicted"/>
<dbReference type="EMBL" id="CP001801">
    <property type="protein sequence ID" value="ACX95533.1"/>
    <property type="molecule type" value="Genomic_DNA"/>
</dbReference>
<dbReference type="HOGENOM" id="CLU_896496_0_0_6"/>
<protein>
    <submittedName>
        <fullName evidence="2">Uncharacterized protein</fullName>
    </submittedName>
</protein>
<feature type="signal peptide" evidence="1">
    <location>
        <begin position="1"/>
        <end position="28"/>
    </location>
</feature>
<dbReference type="Gene3D" id="3.40.50.10610">
    <property type="entry name" value="ABC-type transport auxiliary lipoprotein component"/>
    <property type="match status" value="1"/>
</dbReference>
<evidence type="ECO:0000313" key="3">
    <source>
        <dbReference type="Proteomes" id="UP000009102"/>
    </source>
</evidence>
<evidence type="ECO:0000256" key="1">
    <source>
        <dbReference type="SAM" id="SignalP"/>
    </source>
</evidence>
<name>D0KYL0_HALNC</name>
<accession>D0KYL0</accession>
<reference evidence="2 3" key="1">
    <citation type="submission" date="2009-10" db="EMBL/GenBank/DDBJ databases">
        <title>Complete sequence of Halothiobacillus neapolitanus c2.</title>
        <authorList>
            <consortium name="US DOE Joint Genome Institute"/>
            <person name="Lucas S."/>
            <person name="Copeland A."/>
            <person name="Lapidus A."/>
            <person name="Glavina del Rio T."/>
            <person name="Tice H."/>
            <person name="Bruce D."/>
            <person name="Goodwin L."/>
            <person name="Pitluck S."/>
            <person name="Davenport K."/>
            <person name="Brettin T."/>
            <person name="Detter J.C."/>
            <person name="Han C."/>
            <person name="Tapia R."/>
            <person name="Larimer F."/>
            <person name="Land M."/>
            <person name="Hauser L."/>
            <person name="Kyrpides N."/>
            <person name="Mikhailova N."/>
            <person name="Kerfeld C."/>
            <person name="Cannon G."/>
            <person name="Heinhort S."/>
        </authorList>
    </citation>
    <scope>NUCLEOTIDE SEQUENCE [LARGE SCALE GENOMIC DNA]</scope>
    <source>
        <strain evidence="3">ATCC 23641 / c2</strain>
    </source>
</reference>
<keyword evidence="1" id="KW-0732">Signal</keyword>
<dbReference type="STRING" id="555778.Hneap_0682"/>
<keyword evidence="3" id="KW-1185">Reference proteome</keyword>
<dbReference type="AlphaFoldDB" id="D0KYL0"/>
<organism evidence="2 3">
    <name type="scientific">Halothiobacillus neapolitanus (strain ATCC 23641 / DSM 15147 / CIP 104769 / NCIMB 8539 / c2)</name>
    <name type="common">Thiobacillus neapolitanus</name>
    <dbReference type="NCBI Taxonomy" id="555778"/>
    <lineage>
        <taxon>Bacteria</taxon>
        <taxon>Pseudomonadati</taxon>
        <taxon>Pseudomonadota</taxon>
        <taxon>Gammaproteobacteria</taxon>
        <taxon>Chromatiales</taxon>
        <taxon>Halothiobacillaceae</taxon>
        <taxon>Halothiobacillus</taxon>
    </lineage>
</organism>